<organism evidence="4 5">
    <name type="scientific">Kribbella rubisoli</name>
    <dbReference type="NCBI Taxonomy" id="3075929"/>
    <lineage>
        <taxon>Bacteria</taxon>
        <taxon>Bacillati</taxon>
        <taxon>Actinomycetota</taxon>
        <taxon>Actinomycetes</taxon>
        <taxon>Propionibacteriales</taxon>
        <taxon>Kribbellaceae</taxon>
        <taxon>Kribbella</taxon>
    </lineage>
</organism>
<dbReference type="RefSeq" id="WP_130439686.1">
    <property type="nucleotide sequence ID" value="NZ_SHKR01000011.1"/>
</dbReference>
<sequence length="141" mass="15127">MKINDVLRGKGNQVVTISPEATVTELLALLAEKNIGAVVVSADGSTVSGIVSERDVVRLWNGTPDAGDVRVSAIMTAEVHTCTPDDLIDNLMRLMTDRRIRHVPVVVDGNLAGLVSIGDVVKSRIGELEFETEQLSNYISS</sequence>
<evidence type="ECO:0000256" key="2">
    <source>
        <dbReference type="PROSITE-ProRule" id="PRU00703"/>
    </source>
</evidence>
<dbReference type="AlphaFoldDB" id="A0A4Q7X615"/>
<protein>
    <submittedName>
        <fullName evidence="4">CBS domain protein</fullName>
    </submittedName>
</protein>
<dbReference type="Pfam" id="PF00571">
    <property type="entry name" value="CBS"/>
    <property type="match status" value="2"/>
</dbReference>
<feature type="domain" description="CBS" evidence="3">
    <location>
        <begin position="6"/>
        <end position="69"/>
    </location>
</feature>
<dbReference type="OrthoDB" id="9807125at2"/>
<evidence type="ECO:0000313" key="4">
    <source>
        <dbReference type="EMBL" id="RZU18524.1"/>
    </source>
</evidence>
<dbReference type="PROSITE" id="PS51371">
    <property type="entry name" value="CBS"/>
    <property type="match status" value="2"/>
</dbReference>
<dbReference type="PANTHER" id="PTHR43080:SF2">
    <property type="entry name" value="CBS DOMAIN-CONTAINING PROTEIN"/>
    <property type="match status" value="1"/>
</dbReference>
<feature type="domain" description="CBS" evidence="3">
    <location>
        <begin position="75"/>
        <end position="130"/>
    </location>
</feature>
<dbReference type="InterPro" id="IPR046342">
    <property type="entry name" value="CBS_dom_sf"/>
</dbReference>
<dbReference type="InterPro" id="IPR000644">
    <property type="entry name" value="CBS_dom"/>
</dbReference>
<keyword evidence="5" id="KW-1185">Reference proteome</keyword>
<dbReference type="Proteomes" id="UP000292027">
    <property type="component" value="Unassembled WGS sequence"/>
</dbReference>
<dbReference type="SUPFAM" id="SSF54631">
    <property type="entry name" value="CBS-domain pair"/>
    <property type="match status" value="1"/>
</dbReference>
<dbReference type="InterPro" id="IPR051257">
    <property type="entry name" value="Diverse_CBS-Domain"/>
</dbReference>
<accession>A0A4Q7X615</accession>
<evidence type="ECO:0000259" key="3">
    <source>
        <dbReference type="PROSITE" id="PS51371"/>
    </source>
</evidence>
<proteinExistence type="predicted"/>
<dbReference type="Gene3D" id="3.10.580.10">
    <property type="entry name" value="CBS-domain"/>
    <property type="match status" value="1"/>
</dbReference>
<evidence type="ECO:0000256" key="1">
    <source>
        <dbReference type="ARBA" id="ARBA00023122"/>
    </source>
</evidence>
<dbReference type="EMBL" id="SHKR01000011">
    <property type="protein sequence ID" value="RZU18524.1"/>
    <property type="molecule type" value="Genomic_DNA"/>
</dbReference>
<gene>
    <name evidence="4" type="ORF">EV645_0716</name>
</gene>
<dbReference type="InterPro" id="IPR044725">
    <property type="entry name" value="CBSX3_CBS_dom"/>
</dbReference>
<dbReference type="SMART" id="SM00116">
    <property type="entry name" value="CBS"/>
    <property type="match status" value="2"/>
</dbReference>
<reference evidence="4 5" key="1">
    <citation type="journal article" date="2015" name="Stand. Genomic Sci.">
        <title>Genomic Encyclopedia of Bacterial and Archaeal Type Strains, Phase III: the genomes of soil and plant-associated and newly described type strains.</title>
        <authorList>
            <person name="Whitman W.B."/>
            <person name="Woyke T."/>
            <person name="Klenk H.P."/>
            <person name="Zhou Y."/>
            <person name="Lilburn T.G."/>
            <person name="Beck B.J."/>
            <person name="De Vos P."/>
            <person name="Vandamme P."/>
            <person name="Eisen J.A."/>
            <person name="Garrity G."/>
            <person name="Hugenholtz P."/>
            <person name="Kyrpides N.C."/>
        </authorList>
    </citation>
    <scope>NUCLEOTIDE SEQUENCE [LARGE SCALE GENOMIC DNA]</scope>
    <source>
        <strain evidence="4 5">VKM Ac-2540</strain>
    </source>
</reference>
<evidence type="ECO:0000313" key="5">
    <source>
        <dbReference type="Proteomes" id="UP000292027"/>
    </source>
</evidence>
<dbReference type="CDD" id="cd04623">
    <property type="entry name" value="CBS_pair_bac_euk"/>
    <property type="match status" value="1"/>
</dbReference>
<name>A0A4Q7X615_9ACTN</name>
<keyword evidence="1 2" id="KW-0129">CBS domain</keyword>
<comment type="caution">
    <text evidence="4">The sequence shown here is derived from an EMBL/GenBank/DDBJ whole genome shotgun (WGS) entry which is preliminary data.</text>
</comment>
<dbReference type="PANTHER" id="PTHR43080">
    <property type="entry name" value="CBS DOMAIN-CONTAINING PROTEIN CBSX3, MITOCHONDRIAL"/>
    <property type="match status" value="1"/>
</dbReference>